<dbReference type="NCBIfam" id="NF040974">
    <property type="entry name" value="RepABC_RepC"/>
    <property type="match status" value="1"/>
</dbReference>
<evidence type="ECO:0000259" key="3">
    <source>
        <dbReference type="Pfam" id="PF11800"/>
    </source>
</evidence>
<organism evidence="4 5">
    <name type="scientific">Rhodovulum sulfidophilum</name>
    <name type="common">Rhodobacter sulfidophilus</name>
    <dbReference type="NCBI Taxonomy" id="35806"/>
    <lineage>
        <taxon>Bacteria</taxon>
        <taxon>Pseudomonadati</taxon>
        <taxon>Pseudomonadota</taxon>
        <taxon>Alphaproteobacteria</taxon>
        <taxon>Rhodobacterales</taxon>
        <taxon>Paracoccaceae</taxon>
        <taxon>Rhodovulum</taxon>
    </lineage>
</organism>
<dbReference type="Gene3D" id="1.10.10.10">
    <property type="entry name" value="Winged helix-like DNA-binding domain superfamily/Winged helix DNA-binding domain"/>
    <property type="match status" value="1"/>
</dbReference>
<feature type="region of interest" description="Disordered" evidence="1">
    <location>
        <begin position="355"/>
        <end position="386"/>
    </location>
</feature>
<reference evidence="4 5" key="1">
    <citation type="submission" date="2017-08" db="EMBL/GenBank/DDBJ databases">
        <title>Infants hospitalized years apart are colonized by the same room-sourced microbial strains.</title>
        <authorList>
            <person name="Brooks B."/>
            <person name="Olm M.R."/>
            <person name="Firek B.A."/>
            <person name="Baker R."/>
            <person name="Thomas B.C."/>
            <person name="Morowitz M.J."/>
            <person name="Banfield J.F."/>
        </authorList>
    </citation>
    <scope>NUCLEOTIDE SEQUENCE [LARGE SCALE GENOMIC DNA]</scope>
    <source>
        <strain evidence="4">S2_005_002_R2_34</strain>
    </source>
</reference>
<accession>A0A2W5N222</accession>
<feature type="domain" description="Plasmid replication protein C C-terminal" evidence="3">
    <location>
        <begin position="252"/>
        <end position="347"/>
    </location>
</feature>
<gene>
    <name evidence="4" type="ORF">DI556_16815</name>
</gene>
<dbReference type="Proteomes" id="UP000249185">
    <property type="component" value="Unassembled WGS sequence"/>
</dbReference>
<protein>
    <submittedName>
        <fullName evidence="4">Replication protein C</fullName>
    </submittedName>
</protein>
<dbReference type="AlphaFoldDB" id="A0A2W5N222"/>
<evidence type="ECO:0000313" key="4">
    <source>
        <dbReference type="EMBL" id="PZQ47512.1"/>
    </source>
</evidence>
<feature type="region of interest" description="Disordered" evidence="1">
    <location>
        <begin position="217"/>
        <end position="250"/>
    </location>
</feature>
<sequence>MAFHRLAVPSGPRAGENLSADNAFPDRFAVIDIIRRAGASLGLKAPVIATLDALLSCLPPKRGHHVVFASNETLAARLGGLSDRTLRRHFATLQEAGLIRREDSPNRKRFTRRDRVSGLCLRFGFDLRPLFARIADLSARAEAATREHDRVRFLRARLRAAIARALARDPEDPGARACQPALRRVLTSDQLADLLDRVTLDAPPARPLEADAPAARLSASDGHFVRHHQKSKKEPIDRQPEPRSSPAQELSVEQVLEACPDAAAFSPNRPASWRDLIEVGQTLAPMIGVDPRQYDAARRRGGALETALVIWILVSLGERVARPGAYFHALTLGRRSESFDVWRYLARRITHAPASARVDPAGDPGKANCPRTNRGSPPLSADNDPRRCVMTWSAGHSARSDALSMS</sequence>
<dbReference type="InterPro" id="IPR047611">
    <property type="entry name" value="RepABC_RepC"/>
</dbReference>
<dbReference type="InterPro" id="IPR021760">
    <property type="entry name" value="RepC_C"/>
</dbReference>
<comment type="caution">
    <text evidence="4">The sequence shown here is derived from an EMBL/GenBank/DDBJ whole genome shotgun (WGS) entry which is preliminary data.</text>
</comment>
<dbReference type="InterPro" id="IPR005090">
    <property type="entry name" value="RepC_N"/>
</dbReference>
<name>A0A2W5N222_RHOSU</name>
<dbReference type="Pfam" id="PF11800">
    <property type="entry name" value="RP-C_C"/>
    <property type="match status" value="1"/>
</dbReference>
<evidence type="ECO:0000313" key="5">
    <source>
        <dbReference type="Proteomes" id="UP000249185"/>
    </source>
</evidence>
<evidence type="ECO:0000259" key="2">
    <source>
        <dbReference type="Pfam" id="PF03428"/>
    </source>
</evidence>
<dbReference type="EMBL" id="QFPW01000016">
    <property type="protein sequence ID" value="PZQ47512.1"/>
    <property type="molecule type" value="Genomic_DNA"/>
</dbReference>
<evidence type="ECO:0000256" key="1">
    <source>
        <dbReference type="SAM" id="MobiDB-lite"/>
    </source>
</evidence>
<feature type="domain" description="Plasmid replication protein C N-terminal" evidence="2">
    <location>
        <begin position="22"/>
        <end position="161"/>
    </location>
</feature>
<dbReference type="Pfam" id="PF03428">
    <property type="entry name" value="RP-C"/>
    <property type="match status" value="1"/>
</dbReference>
<dbReference type="SUPFAM" id="SSF46785">
    <property type="entry name" value="Winged helix' DNA-binding domain"/>
    <property type="match status" value="1"/>
</dbReference>
<feature type="compositionally biased region" description="Basic and acidic residues" evidence="1">
    <location>
        <begin position="232"/>
        <end position="241"/>
    </location>
</feature>
<dbReference type="InterPro" id="IPR036390">
    <property type="entry name" value="WH_DNA-bd_sf"/>
</dbReference>
<proteinExistence type="predicted"/>
<dbReference type="InterPro" id="IPR036388">
    <property type="entry name" value="WH-like_DNA-bd_sf"/>
</dbReference>